<dbReference type="InterPro" id="IPR021582">
    <property type="entry name" value="Aim21"/>
</dbReference>
<evidence type="ECO:0000313" key="2">
    <source>
        <dbReference type="EMBL" id="OCK82207.1"/>
    </source>
</evidence>
<keyword evidence="3" id="KW-1185">Reference proteome</keyword>
<feature type="region of interest" description="Disordered" evidence="1">
    <location>
        <begin position="154"/>
        <end position="182"/>
    </location>
</feature>
<feature type="compositionally biased region" description="Polar residues" evidence="1">
    <location>
        <begin position="578"/>
        <end position="590"/>
    </location>
</feature>
<feature type="compositionally biased region" description="Basic residues" evidence="1">
    <location>
        <begin position="835"/>
        <end position="845"/>
    </location>
</feature>
<feature type="compositionally biased region" description="Basic and acidic residues" evidence="1">
    <location>
        <begin position="520"/>
        <end position="536"/>
    </location>
</feature>
<gene>
    <name evidence="2" type="ORF">K432DRAFT_265099</name>
</gene>
<feature type="region of interest" description="Disordered" evidence="1">
    <location>
        <begin position="1"/>
        <end position="126"/>
    </location>
</feature>
<feature type="compositionally biased region" description="Polar residues" evidence="1">
    <location>
        <begin position="9"/>
        <end position="18"/>
    </location>
</feature>
<sequence>PTIPPRPARTQNLPTSTAAMDIPRIPPRPKRSVERSVSPHRDTFARSPLNDPSFVHNGIYSHQKEDTLGSNLPQRPPSVTLPSIGQEGSEYANMQDFSADESSPKQTKNVAGDLPLYAPTASVPVSTAKSRIATVTRTDSSQAAAAGLGKLFSEADDKGETSGRSASSAGTHTRPQSIYKDDEEHGIPEIGIRVPMYPNAGDVQAPTPSPMQQGAPTGVGFFNNGSKPSGRHHGRTKSGREIFHGPPGSYGLHGHGVINHNDEFEKSWYQRHPDDFAKEKQGEYGRAVPESRKEYHWVGDDLSKLVHQSASRGIGMGTSREAIGTPDEQIGYMASEEYASRITSPRPSSIHAPKANSSGSQTESPLRKASLPVNQMDADGKPKSVGSEHALESEAEDDIIHIGPPSHRVSKIGGGGYDPPKEDLGPEGGNTEEEGGWIVERGYGVPILASDEVAKNPEAEFLLPAVSPELERRGSGEYTITEPDGVPSYLTGRRSTSRNSNRNIGAQKDSQGQSRFTSPSEHERIGTPLENVKEYEPLFPDDDEHEHKERPTKAVADKLKRPDLARHHFPSQDVWEDTPSSLQLQTTVDSPQAPEEPPTPGDHGAANDFETPETETNRKQELPDEDQESFLPDRTKRFAKSELKPDVLDDVSSSRPGTNQRFPSRDIWEDSPDHYQLVTTVSGPQTEETNQYAEDSPTKTEKPQIPARPSIPARPIQSKEILPADKKVPVIPDRPKPQIPARPGKLLSKTSSAEKVPTTSDATSTDASPAPPTKPKPAVPARPGGSKIAALKAGFMNDLNSRLQLGPQAPKVQEPAKEEQVEEQERAPLADARKGRAKGPQRRKPASSPSGAAVAEEKAPAAPKLEFVSACTVWEIAPEEEKVDVPAARMAEVLKVKV</sequence>
<feature type="compositionally biased region" description="Polar residues" evidence="1">
    <location>
        <begin position="355"/>
        <end position="364"/>
    </location>
</feature>
<organism evidence="2 3">
    <name type="scientific">Lepidopterella palustris CBS 459.81</name>
    <dbReference type="NCBI Taxonomy" id="1314670"/>
    <lineage>
        <taxon>Eukaryota</taxon>
        <taxon>Fungi</taxon>
        <taxon>Dikarya</taxon>
        <taxon>Ascomycota</taxon>
        <taxon>Pezizomycotina</taxon>
        <taxon>Dothideomycetes</taxon>
        <taxon>Pleosporomycetidae</taxon>
        <taxon>Mytilinidiales</taxon>
        <taxon>Argynnaceae</taxon>
        <taxon>Lepidopterella</taxon>
    </lineage>
</organism>
<dbReference type="EMBL" id="KV744895">
    <property type="protein sequence ID" value="OCK82207.1"/>
    <property type="molecule type" value="Genomic_DNA"/>
</dbReference>
<evidence type="ECO:0000313" key="3">
    <source>
        <dbReference type="Proteomes" id="UP000250266"/>
    </source>
</evidence>
<dbReference type="Pfam" id="PF11489">
    <property type="entry name" value="Aim21"/>
    <property type="match status" value="1"/>
</dbReference>
<dbReference type="AlphaFoldDB" id="A0A8E2EDT9"/>
<feature type="compositionally biased region" description="Basic and acidic residues" evidence="1">
    <location>
        <begin position="545"/>
        <end position="566"/>
    </location>
</feature>
<reference evidence="2 3" key="1">
    <citation type="journal article" date="2016" name="Nat. Commun.">
        <title>Ectomycorrhizal ecology is imprinted in the genome of the dominant symbiotic fungus Cenococcum geophilum.</title>
        <authorList>
            <consortium name="DOE Joint Genome Institute"/>
            <person name="Peter M."/>
            <person name="Kohler A."/>
            <person name="Ohm R.A."/>
            <person name="Kuo A."/>
            <person name="Krutzmann J."/>
            <person name="Morin E."/>
            <person name="Arend M."/>
            <person name="Barry K.W."/>
            <person name="Binder M."/>
            <person name="Choi C."/>
            <person name="Clum A."/>
            <person name="Copeland A."/>
            <person name="Grisel N."/>
            <person name="Haridas S."/>
            <person name="Kipfer T."/>
            <person name="LaButti K."/>
            <person name="Lindquist E."/>
            <person name="Lipzen A."/>
            <person name="Maire R."/>
            <person name="Meier B."/>
            <person name="Mihaltcheva S."/>
            <person name="Molinier V."/>
            <person name="Murat C."/>
            <person name="Poggeler S."/>
            <person name="Quandt C.A."/>
            <person name="Sperisen C."/>
            <person name="Tritt A."/>
            <person name="Tisserant E."/>
            <person name="Crous P.W."/>
            <person name="Henrissat B."/>
            <person name="Nehls U."/>
            <person name="Egli S."/>
            <person name="Spatafora J.W."/>
            <person name="Grigoriev I.V."/>
            <person name="Martin F.M."/>
        </authorList>
    </citation>
    <scope>NUCLEOTIDE SEQUENCE [LARGE SCALE GENOMIC DNA]</scope>
    <source>
        <strain evidence="2 3">CBS 459.81</strain>
    </source>
</reference>
<feature type="non-terminal residue" evidence="2">
    <location>
        <position position="898"/>
    </location>
</feature>
<feature type="compositionally biased region" description="Basic and acidic residues" evidence="1">
    <location>
        <begin position="722"/>
        <end position="736"/>
    </location>
</feature>
<feature type="region of interest" description="Disordered" evidence="1">
    <location>
        <begin position="468"/>
        <end position="861"/>
    </location>
</feature>
<dbReference type="OrthoDB" id="5386574at2759"/>
<feature type="compositionally biased region" description="Basic and acidic residues" evidence="1">
    <location>
        <begin position="31"/>
        <end position="44"/>
    </location>
</feature>
<proteinExistence type="predicted"/>
<evidence type="ECO:0008006" key="4">
    <source>
        <dbReference type="Google" id="ProtNLM"/>
    </source>
</evidence>
<protein>
    <recommendedName>
        <fullName evidence="4">Altered inheritance of mitochondria protein 21</fullName>
    </recommendedName>
</protein>
<dbReference type="Proteomes" id="UP000250266">
    <property type="component" value="Unassembled WGS sequence"/>
</dbReference>
<feature type="compositionally biased region" description="Basic and acidic residues" evidence="1">
    <location>
        <begin position="814"/>
        <end position="834"/>
    </location>
</feature>
<feature type="compositionally biased region" description="Low complexity" evidence="1">
    <location>
        <begin position="493"/>
        <end position="503"/>
    </location>
</feature>
<feature type="compositionally biased region" description="Polar residues" evidence="1">
    <location>
        <begin position="162"/>
        <end position="176"/>
    </location>
</feature>
<name>A0A8E2EDT9_9PEZI</name>
<feature type="compositionally biased region" description="Pro residues" evidence="1">
    <location>
        <begin position="769"/>
        <end position="780"/>
    </location>
</feature>
<evidence type="ECO:0000256" key="1">
    <source>
        <dbReference type="SAM" id="MobiDB-lite"/>
    </source>
</evidence>
<feature type="compositionally biased region" description="Basic and acidic residues" evidence="1">
    <location>
        <begin position="631"/>
        <end position="647"/>
    </location>
</feature>
<feature type="non-terminal residue" evidence="2">
    <location>
        <position position="1"/>
    </location>
</feature>
<feature type="compositionally biased region" description="Polar residues" evidence="1">
    <location>
        <begin position="508"/>
        <end position="519"/>
    </location>
</feature>
<feature type="compositionally biased region" description="Low complexity" evidence="1">
    <location>
        <begin position="756"/>
        <end position="768"/>
    </location>
</feature>
<feature type="compositionally biased region" description="Low complexity" evidence="1">
    <location>
        <begin position="703"/>
        <end position="716"/>
    </location>
</feature>
<feature type="compositionally biased region" description="Basic and acidic residues" evidence="1">
    <location>
        <begin position="663"/>
        <end position="673"/>
    </location>
</feature>
<feature type="region of interest" description="Disordered" evidence="1">
    <location>
        <begin position="341"/>
        <end position="434"/>
    </location>
</feature>
<feature type="compositionally biased region" description="Polar residues" evidence="1">
    <location>
        <begin position="651"/>
        <end position="662"/>
    </location>
</feature>
<accession>A0A8E2EDT9</accession>
<feature type="compositionally biased region" description="Polar residues" evidence="1">
    <location>
        <begin position="677"/>
        <end position="693"/>
    </location>
</feature>
<feature type="compositionally biased region" description="Polar residues" evidence="1">
    <location>
        <begin position="100"/>
        <end position="109"/>
    </location>
</feature>